<dbReference type="Gene3D" id="2.60.40.3890">
    <property type="match status" value="1"/>
</dbReference>
<dbReference type="Pfam" id="PF00746">
    <property type="entry name" value="Gram_pos_anchor"/>
    <property type="match status" value="1"/>
</dbReference>
<feature type="region of interest" description="Disordered" evidence="6">
    <location>
        <begin position="565"/>
        <end position="623"/>
    </location>
</feature>
<keyword evidence="2" id="KW-0964">Secreted</keyword>
<evidence type="ECO:0000313" key="11">
    <source>
        <dbReference type="Proteomes" id="UP000095256"/>
    </source>
</evidence>
<dbReference type="InterPro" id="IPR019931">
    <property type="entry name" value="LPXTG_anchor"/>
</dbReference>
<dbReference type="InterPro" id="IPR032675">
    <property type="entry name" value="LRR_dom_sf"/>
</dbReference>
<keyword evidence="7" id="KW-0812">Transmembrane</keyword>
<dbReference type="OrthoDB" id="2174091at2"/>
<dbReference type="EMBL" id="MIEK01000031">
    <property type="protein sequence ID" value="OEH82001.1"/>
    <property type="molecule type" value="Genomic_DNA"/>
</dbReference>
<comment type="caution">
    <text evidence="10">The sequence shown here is derived from an EMBL/GenBank/DDBJ whole genome shotgun (WGS) entry which is preliminary data.</text>
</comment>
<evidence type="ECO:0000256" key="2">
    <source>
        <dbReference type="ARBA" id="ARBA00022525"/>
    </source>
</evidence>
<evidence type="ECO:0000256" key="5">
    <source>
        <dbReference type="ARBA" id="ARBA00023088"/>
    </source>
</evidence>
<reference evidence="10 11" key="1">
    <citation type="submission" date="2016-09" db="EMBL/GenBank/DDBJ databases">
        <authorList>
            <person name="Capua I."/>
            <person name="De Benedictis P."/>
            <person name="Joannis T."/>
            <person name="Lombin L.H."/>
            <person name="Cattoli G."/>
        </authorList>
    </citation>
    <scope>NUCLEOTIDE SEQUENCE [LARGE SCALE GENOMIC DNA]</scope>
    <source>
        <strain evidence="10 11">LMG 25899</strain>
    </source>
</reference>
<feature type="chain" id="PRO_5009180583" description="Gram-positive cocci surface proteins LPxTG domain-containing protein" evidence="8">
    <location>
        <begin position="37"/>
        <end position="654"/>
    </location>
</feature>
<dbReference type="PROSITE" id="PS50847">
    <property type="entry name" value="GRAM_POS_ANCHORING"/>
    <property type="match status" value="1"/>
</dbReference>
<proteinExistence type="predicted"/>
<keyword evidence="5" id="KW-0572">Peptidoglycan-anchor</keyword>
<dbReference type="InterPro" id="IPR054360">
    <property type="entry name" value="InlK_D2"/>
</dbReference>
<feature type="compositionally biased region" description="Low complexity" evidence="6">
    <location>
        <begin position="571"/>
        <end position="585"/>
    </location>
</feature>
<dbReference type="Pfam" id="PF22122">
    <property type="entry name" value="InlK_D2"/>
    <property type="match status" value="1"/>
</dbReference>
<organism evidence="10 11">
    <name type="scientific">Enterococcus rivorum</name>
    <dbReference type="NCBI Taxonomy" id="762845"/>
    <lineage>
        <taxon>Bacteria</taxon>
        <taxon>Bacillati</taxon>
        <taxon>Bacillota</taxon>
        <taxon>Bacilli</taxon>
        <taxon>Lactobacillales</taxon>
        <taxon>Enterococcaceae</taxon>
        <taxon>Enterococcus</taxon>
    </lineage>
</organism>
<dbReference type="Proteomes" id="UP000095256">
    <property type="component" value="Unassembled WGS sequence"/>
</dbReference>
<keyword evidence="3 8" id="KW-0732">Signal</keyword>
<sequence length="654" mass="70794">MKKTNHILDKSKKVVYSLSIITLLAPTLLSSSLALAEETTSETEQSVSQEALSMTEDSTTETVDSSESDIPSESTDNETSTTSESTISTTEEEPVIAAEPKQVATQTNQEVVTFGDPILKQAITSALGLPAGSDLTKADMEKLTYLPLYDASTAQLSSLSGLEYAINLTSINMGTNNVSDLSVLEKLPALGYLYLQAKNVTSANFPDLSNSPNIKTISLSGSSVDNDVLPKLAAAQSVDYINLDSIMAITTIEPLKNLPNLKTLFIQFCGVTDFTVINEFPVLNNLAAFGQNTGRLDASTTINRSKLQFDAEKQTLFLPFSMMPNRMTNFDGYVPPFSTSNSQSNTYFDLNGTQLSSDRLSISEEGITVLNMTEEEFNQINSFKYNARLNNAAGTYAQPDGYVFYAISSGTYLHSFEVSDKPEVGASVVVNFKDVDGKEIMPSEALVGGVLGSSFEVTPKEIGGYTLKETIGSPTGVFTTETQEITFIYEKEKYSEDIGTVSVHFETKEGKKIKDSTVLSGIVGDTYQVEKNPAISGYTLKDIKGELDGIYKKNPQDVTFIYEKNDESTGSSTQPESSETNSSSENKAKKITDSTTSSSSMGSFPNGQSSQASTDEPNSKKLPNTGEQVNSIYLLIGGILVAIGAFVYWLRKKK</sequence>
<feature type="compositionally biased region" description="Low complexity" evidence="6">
    <location>
        <begin position="594"/>
        <end position="610"/>
    </location>
</feature>
<dbReference type="RefSeq" id="WP_069699007.1">
    <property type="nucleotide sequence ID" value="NZ_JAGGMA010000039.1"/>
</dbReference>
<evidence type="ECO:0000256" key="6">
    <source>
        <dbReference type="SAM" id="MobiDB-lite"/>
    </source>
</evidence>
<dbReference type="NCBIfam" id="TIGR01167">
    <property type="entry name" value="LPXTG_anchor"/>
    <property type="match status" value="1"/>
</dbReference>
<dbReference type="STRING" id="762845.BCR26_14920"/>
<name>A0A1E5KVW9_9ENTE</name>
<dbReference type="AlphaFoldDB" id="A0A1E5KVW9"/>
<evidence type="ECO:0000256" key="8">
    <source>
        <dbReference type="SAM" id="SignalP"/>
    </source>
</evidence>
<evidence type="ECO:0000256" key="1">
    <source>
        <dbReference type="ARBA" id="ARBA00022512"/>
    </source>
</evidence>
<keyword evidence="1" id="KW-0134">Cell wall</keyword>
<dbReference type="Gene3D" id="3.80.10.10">
    <property type="entry name" value="Ribonuclease Inhibitor"/>
    <property type="match status" value="1"/>
</dbReference>
<dbReference type="InterPro" id="IPR001611">
    <property type="entry name" value="Leu-rich_rpt"/>
</dbReference>
<keyword evidence="11" id="KW-1185">Reference proteome</keyword>
<evidence type="ECO:0000313" key="10">
    <source>
        <dbReference type="EMBL" id="OEH82001.1"/>
    </source>
</evidence>
<feature type="region of interest" description="Disordered" evidence="6">
    <location>
        <begin position="38"/>
        <end position="103"/>
    </location>
</feature>
<dbReference type="InterPro" id="IPR009459">
    <property type="entry name" value="MucBP_dom"/>
</dbReference>
<evidence type="ECO:0000256" key="4">
    <source>
        <dbReference type="ARBA" id="ARBA00022737"/>
    </source>
</evidence>
<keyword evidence="4" id="KW-0677">Repeat</keyword>
<feature type="compositionally biased region" description="Polar residues" evidence="6">
    <location>
        <begin position="611"/>
        <end position="623"/>
    </location>
</feature>
<gene>
    <name evidence="10" type="ORF">BCR26_14920</name>
</gene>
<keyword evidence="7" id="KW-0472">Membrane</keyword>
<dbReference type="Pfam" id="PF06458">
    <property type="entry name" value="MucBP"/>
    <property type="match status" value="2"/>
</dbReference>
<feature type="transmembrane region" description="Helical" evidence="7">
    <location>
        <begin position="632"/>
        <end position="650"/>
    </location>
</feature>
<evidence type="ECO:0000259" key="9">
    <source>
        <dbReference type="PROSITE" id="PS50847"/>
    </source>
</evidence>
<dbReference type="Gene3D" id="3.10.20.320">
    <property type="entry name" value="Putative peptidoglycan bound protein (lpxtg motif)"/>
    <property type="match status" value="2"/>
</dbReference>
<feature type="domain" description="Gram-positive cocci surface proteins LPxTG" evidence="9">
    <location>
        <begin position="622"/>
        <end position="654"/>
    </location>
</feature>
<protein>
    <recommendedName>
        <fullName evidence="9">Gram-positive cocci surface proteins LPxTG domain-containing protein</fullName>
    </recommendedName>
</protein>
<evidence type="ECO:0000256" key="7">
    <source>
        <dbReference type="SAM" id="Phobius"/>
    </source>
</evidence>
<dbReference type="SUPFAM" id="SSF52058">
    <property type="entry name" value="L domain-like"/>
    <property type="match status" value="1"/>
</dbReference>
<keyword evidence="7" id="KW-1133">Transmembrane helix</keyword>
<feature type="compositionally biased region" description="Low complexity" evidence="6">
    <location>
        <begin position="38"/>
        <end position="89"/>
    </location>
</feature>
<evidence type="ECO:0000256" key="3">
    <source>
        <dbReference type="ARBA" id="ARBA00022729"/>
    </source>
</evidence>
<accession>A0A1E5KVW9</accession>
<dbReference type="PROSITE" id="PS51450">
    <property type="entry name" value="LRR"/>
    <property type="match status" value="1"/>
</dbReference>
<feature type="signal peptide" evidence="8">
    <location>
        <begin position="1"/>
        <end position="36"/>
    </location>
</feature>